<keyword evidence="1" id="KW-1133">Transmembrane helix</keyword>
<evidence type="ECO:0000256" key="1">
    <source>
        <dbReference type="SAM" id="Phobius"/>
    </source>
</evidence>
<feature type="transmembrane region" description="Helical" evidence="1">
    <location>
        <begin position="86"/>
        <end position="107"/>
    </location>
</feature>
<keyword evidence="1" id="KW-0472">Membrane</keyword>
<dbReference type="Proteomes" id="UP000092124">
    <property type="component" value="Unassembled WGS sequence"/>
</dbReference>
<organism evidence="2 3">
    <name type="scientific">Neotoma lepida</name>
    <name type="common">Desert woodrat</name>
    <dbReference type="NCBI Taxonomy" id="56216"/>
    <lineage>
        <taxon>Eukaryota</taxon>
        <taxon>Metazoa</taxon>
        <taxon>Chordata</taxon>
        <taxon>Craniata</taxon>
        <taxon>Vertebrata</taxon>
        <taxon>Euteleostomi</taxon>
        <taxon>Mammalia</taxon>
        <taxon>Eutheria</taxon>
        <taxon>Euarchontoglires</taxon>
        <taxon>Glires</taxon>
        <taxon>Rodentia</taxon>
        <taxon>Myomorpha</taxon>
        <taxon>Muroidea</taxon>
        <taxon>Cricetidae</taxon>
        <taxon>Neotominae</taxon>
        <taxon>Neotoma</taxon>
    </lineage>
</organism>
<dbReference type="AlphaFoldDB" id="A0A1A6GSR2"/>
<reference evidence="2 3" key="1">
    <citation type="submission" date="2016-06" db="EMBL/GenBank/DDBJ databases">
        <title>The Draft Genome Sequence and Annotation of the Desert Woodrat Neotoma lepida.</title>
        <authorList>
            <person name="Campbell M."/>
            <person name="Oakeson K.F."/>
            <person name="Yandell M."/>
            <person name="Halpert J.R."/>
            <person name="Dearing D."/>
        </authorList>
    </citation>
    <scope>NUCLEOTIDE SEQUENCE [LARGE SCALE GENOMIC DNA]</scope>
    <source>
        <strain evidence="2">417</strain>
        <tissue evidence="2">Liver</tissue>
    </source>
</reference>
<evidence type="ECO:0000313" key="3">
    <source>
        <dbReference type="Proteomes" id="UP000092124"/>
    </source>
</evidence>
<dbReference type="EMBL" id="LZPO01074522">
    <property type="protein sequence ID" value="OBS69211.1"/>
    <property type="molecule type" value="Genomic_DNA"/>
</dbReference>
<proteinExistence type="predicted"/>
<accession>A0A1A6GSR2</accession>
<comment type="caution">
    <text evidence="2">The sequence shown here is derived from an EMBL/GenBank/DDBJ whole genome shotgun (WGS) entry which is preliminary data.</text>
</comment>
<name>A0A1A6GSR2_NEOLE</name>
<gene>
    <name evidence="2" type="ORF">A6R68_02253</name>
</gene>
<keyword evidence="3" id="KW-1185">Reference proteome</keyword>
<evidence type="ECO:0000313" key="2">
    <source>
        <dbReference type="EMBL" id="OBS69211.1"/>
    </source>
</evidence>
<protein>
    <submittedName>
        <fullName evidence="2">Uncharacterized protein</fullName>
    </submittedName>
</protein>
<keyword evidence="1" id="KW-0812">Transmembrane</keyword>
<feature type="transmembrane region" description="Helical" evidence="1">
    <location>
        <begin position="51"/>
        <end position="80"/>
    </location>
</feature>
<sequence length="117" mass="13002">MSGHSAAMPSLLLVLKALINRLNKLFTFVARADYRNIEGSVLRTRPEGIEVIIITIITITTTTIFITIITITTTIFITIITITTTTIFITIITITTTPLCMHAFAWLNTLISVDFQT</sequence>